<comment type="similarity">
    <text evidence="3">Belongs to the bacterial solute-binding protein SsuA/TauA family.</text>
</comment>
<evidence type="ECO:0000256" key="4">
    <source>
        <dbReference type="ARBA" id="ARBA00022448"/>
    </source>
</evidence>
<dbReference type="Pfam" id="PF13379">
    <property type="entry name" value="NMT1_2"/>
    <property type="match status" value="1"/>
</dbReference>
<gene>
    <name evidence="10" type="ORF">WDV06_36640</name>
</gene>
<dbReference type="PROSITE" id="PS51257">
    <property type="entry name" value="PROKAR_LIPOPROTEIN"/>
    <property type="match status" value="1"/>
</dbReference>
<comment type="subcellular location">
    <subcellularLocation>
        <location evidence="2">Cell inner membrane</location>
    </subcellularLocation>
    <subcellularLocation>
        <location evidence="1">Periplasm</location>
    </subcellularLocation>
</comment>
<keyword evidence="5" id="KW-1003">Cell membrane</keyword>
<reference evidence="10 11" key="1">
    <citation type="submission" date="2024-03" db="EMBL/GenBank/DDBJ databases">
        <title>Whole genome sequencing of Streptomyces racemochromogenes, to identify antimicrobial biosynthetic gene clusters.</title>
        <authorList>
            <person name="Suryawanshi P."/>
            <person name="Krishnaraj P.U."/>
            <person name="Arun Y.P."/>
            <person name="Suryawanshi M.P."/>
            <person name="Rakshit O."/>
        </authorList>
    </citation>
    <scope>NUCLEOTIDE SEQUENCE [LARGE SCALE GENOMIC DNA]</scope>
    <source>
        <strain evidence="10 11">AUDT626</strain>
    </source>
</reference>
<organism evidence="10 11">
    <name type="scientific">Streptomyces racemochromogenes</name>
    <dbReference type="NCBI Taxonomy" id="67353"/>
    <lineage>
        <taxon>Bacteria</taxon>
        <taxon>Bacillati</taxon>
        <taxon>Actinomycetota</taxon>
        <taxon>Actinomycetes</taxon>
        <taxon>Kitasatosporales</taxon>
        <taxon>Streptomycetaceae</taxon>
        <taxon>Streptomyces</taxon>
    </lineage>
</organism>
<sequence>MSPPRPPRRRRRHPAAAAALLLACTAALGSCGYGSRADQAPAAAQAPAAGAGAKLSAASVTLGYFPNLTHATALVGVREGLIGRELGGTALKTTTFNAGPAEIEALNAGSVDIGFIGPSPAVNGYVKSGGRGLRIVSGSASGGVKLVVNPEKIKTLDDLRGKRIATPQLGNTQDVAFLDWIASRGWTVDAASGRGDVSVVRTNNTITPDAYRSGAVDGAWVPEPTAAKLVEEGAAVLLDETDLWPDGKFVITNVVVSQKFLKEHRDVVEAVLRGTVRTNEWINADPDRAKASANAALGTLTGKELEPAVIDRAWPSIVVTDDPLPATLRAQSAHAVAVGLLESPDLTGIYDLGPLNKVLGSLHKTPYQDTDDQGR</sequence>
<keyword evidence="8" id="KW-0472">Membrane</keyword>
<dbReference type="InterPro" id="IPR044527">
    <property type="entry name" value="NrtA/CpmA_ABC-bd_dom"/>
</dbReference>
<name>A0ABW7PQZ4_9ACTN</name>
<dbReference type="Gene3D" id="3.40.190.10">
    <property type="entry name" value="Periplasmic binding protein-like II"/>
    <property type="match status" value="2"/>
</dbReference>
<evidence type="ECO:0000256" key="3">
    <source>
        <dbReference type="ARBA" id="ARBA00010742"/>
    </source>
</evidence>
<feature type="signal peptide" evidence="9">
    <location>
        <begin position="1"/>
        <end position="29"/>
    </location>
</feature>
<evidence type="ECO:0000256" key="5">
    <source>
        <dbReference type="ARBA" id="ARBA00022475"/>
    </source>
</evidence>
<evidence type="ECO:0000256" key="8">
    <source>
        <dbReference type="ARBA" id="ARBA00023136"/>
    </source>
</evidence>
<proteinExistence type="inferred from homology"/>
<dbReference type="PANTHER" id="PTHR30024">
    <property type="entry name" value="ALIPHATIC SULFONATES-BINDING PROTEIN-RELATED"/>
    <property type="match status" value="1"/>
</dbReference>
<evidence type="ECO:0000313" key="10">
    <source>
        <dbReference type="EMBL" id="MFH7600585.1"/>
    </source>
</evidence>
<evidence type="ECO:0000256" key="1">
    <source>
        <dbReference type="ARBA" id="ARBA00004418"/>
    </source>
</evidence>
<dbReference type="Proteomes" id="UP001610631">
    <property type="component" value="Unassembled WGS sequence"/>
</dbReference>
<keyword evidence="7 9" id="KW-0732">Signal</keyword>
<dbReference type="NCBIfam" id="TIGR01728">
    <property type="entry name" value="SsuA_fam"/>
    <property type="match status" value="1"/>
</dbReference>
<dbReference type="SUPFAM" id="SSF53850">
    <property type="entry name" value="Periplasmic binding protein-like II"/>
    <property type="match status" value="1"/>
</dbReference>
<keyword evidence="6" id="KW-0997">Cell inner membrane</keyword>
<protein>
    <submittedName>
        <fullName evidence="10">Aliphatic sulfonate ABC transporter substrate-binding protein</fullName>
    </submittedName>
</protein>
<feature type="chain" id="PRO_5046913697" evidence="9">
    <location>
        <begin position="30"/>
        <end position="375"/>
    </location>
</feature>
<keyword evidence="11" id="KW-1185">Reference proteome</keyword>
<evidence type="ECO:0000256" key="2">
    <source>
        <dbReference type="ARBA" id="ARBA00004533"/>
    </source>
</evidence>
<evidence type="ECO:0000313" key="11">
    <source>
        <dbReference type="Proteomes" id="UP001610631"/>
    </source>
</evidence>
<evidence type="ECO:0000256" key="7">
    <source>
        <dbReference type="ARBA" id="ARBA00022729"/>
    </source>
</evidence>
<comment type="caution">
    <text evidence="10">The sequence shown here is derived from an EMBL/GenBank/DDBJ whole genome shotgun (WGS) entry which is preliminary data.</text>
</comment>
<dbReference type="PANTHER" id="PTHR30024:SF47">
    <property type="entry name" value="TAURINE-BINDING PERIPLASMIC PROTEIN"/>
    <property type="match status" value="1"/>
</dbReference>
<evidence type="ECO:0000256" key="9">
    <source>
        <dbReference type="SAM" id="SignalP"/>
    </source>
</evidence>
<keyword evidence="4" id="KW-0813">Transport</keyword>
<evidence type="ECO:0000256" key="6">
    <source>
        <dbReference type="ARBA" id="ARBA00022519"/>
    </source>
</evidence>
<dbReference type="EMBL" id="JBBDHD010000272">
    <property type="protein sequence ID" value="MFH7600585.1"/>
    <property type="molecule type" value="Genomic_DNA"/>
</dbReference>
<accession>A0ABW7PQZ4</accession>
<dbReference type="RefSeq" id="WP_395514130.1">
    <property type="nucleotide sequence ID" value="NZ_JBBDHD010000272.1"/>
</dbReference>
<dbReference type="InterPro" id="IPR010067">
    <property type="entry name" value="ABC_SsuA_sub-bd"/>
</dbReference>
<dbReference type="CDD" id="cd13553">
    <property type="entry name" value="PBP2_NrtA_CpmA_like"/>
    <property type="match status" value="1"/>
</dbReference>